<dbReference type="OrthoDB" id="9799230at2"/>
<dbReference type="PANTHER" id="PTHR10680">
    <property type="entry name" value="PEPTIDYL-GLYCINE ALPHA-AMIDATING MONOOXYGENASE"/>
    <property type="match status" value="1"/>
</dbReference>
<evidence type="ECO:0000313" key="4">
    <source>
        <dbReference type="Proteomes" id="UP000321580"/>
    </source>
</evidence>
<dbReference type="SUPFAM" id="SSF101898">
    <property type="entry name" value="NHL repeat"/>
    <property type="match status" value="1"/>
</dbReference>
<accession>A0A5C6RWY6</accession>
<reference evidence="3 4" key="1">
    <citation type="submission" date="2019-08" db="EMBL/GenBank/DDBJ databases">
        <title>Genome of Phaeodactylibacter luteus.</title>
        <authorList>
            <person name="Bowman J.P."/>
        </authorList>
    </citation>
    <scope>NUCLEOTIDE SEQUENCE [LARGE SCALE GENOMIC DNA]</scope>
    <source>
        <strain evidence="3 4">KCTC 42180</strain>
    </source>
</reference>
<comment type="caution">
    <text evidence="3">The sequence shown here is derived from an EMBL/GenBank/DDBJ whole genome shotgun (WGS) entry which is preliminary data.</text>
</comment>
<keyword evidence="1" id="KW-0732">Signal</keyword>
<dbReference type="Gene3D" id="2.120.10.30">
    <property type="entry name" value="TolB, C-terminal domain"/>
    <property type="match status" value="1"/>
</dbReference>
<organism evidence="3 4">
    <name type="scientific">Phaeodactylibacter luteus</name>
    <dbReference type="NCBI Taxonomy" id="1564516"/>
    <lineage>
        <taxon>Bacteria</taxon>
        <taxon>Pseudomonadati</taxon>
        <taxon>Bacteroidota</taxon>
        <taxon>Saprospiria</taxon>
        <taxon>Saprospirales</taxon>
        <taxon>Haliscomenobacteraceae</taxon>
        <taxon>Phaeodactylibacter</taxon>
    </lineage>
</organism>
<sequence>MKRRQFARQIGLGAAGVLAGSWLRQPGLRIGHGSFQYQVDLNWGALHKGFYPVKDAHEMVQDSLGRLLLLTNHTRNNFLVYNKDGRLLESWGTDFPGAHGLTLKNEGGEDFLYVTDTERNAVFKLTRAGREVMRLEWPQESGLYHAAAAYKPTEVAVADNGDIYVADGYGEQYILRYDSQGRLLQAFGGRPGLQNAHGVAIDTRQEVPTLLVTARQQQLLKRYTMEGEHLEDILLPGAFICRPVVHRSEVYLATIWSGDGRAGSGFISILDASGEMVSAPGGIAPVYGENGLEPMRQAVRVFVHPHDVCVDEDDNLYVAQWNAGGTYPIKLIRV</sequence>
<name>A0A5C6RWY6_9BACT</name>
<dbReference type="InterPro" id="IPR011042">
    <property type="entry name" value="6-blade_b-propeller_TolB-like"/>
</dbReference>
<evidence type="ECO:0000313" key="3">
    <source>
        <dbReference type="EMBL" id="TXB66597.1"/>
    </source>
</evidence>
<proteinExistence type="predicted"/>
<dbReference type="GO" id="GO:0005576">
    <property type="term" value="C:extracellular region"/>
    <property type="evidence" value="ECO:0007669"/>
    <property type="project" value="TreeGrafter"/>
</dbReference>
<evidence type="ECO:0000256" key="2">
    <source>
        <dbReference type="ARBA" id="ARBA00023180"/>
    </source>
</evidence>
<protein>
    <submittedName>
        <fullName evidence="3">6-bladed beta-propeller</fullName>
    </submittedName>
</protein>
<evidence type="ECO:0000256" key="1">
    <source>
        <dbReference type="ARBA" id="ARBA00022729"/>
    </source>
</evidence>
<dbReference type="Proteomes" id="UP000321580">
    <property type="component" value="Unassembled WGS sequence"/>
</dbReference>
<gene>
    <name evidence="3" type="ORF">FRY97_04785</name>
</gene>
<dbReference type="AlphaFoldDB" id="A0A5C6RWY6"/>
<dbReference type="EMBL" id="VOOR01000007">
    <property type="protein sequence ID" value="TXB66597.1"/>
    <property type="molecule type" value="Genomic_DNA"/>
</dbReference>
<keyword evidence="4" id="KW-1185">Reference proteome</keyword>
<dbReference type="PANTHER" id="PTHR10680:SF14">
    <property type="entry name" value="PEPTIDYL-GLYCINE ALPHA-AMIDATING MONOOXYGENASE"/>
    <property type="match status" value="1"/>
</dbReference>
<keyword evidence="2" id="KW-0325">Glycoprotein</keyword>